<gene>
    <name evidence="1" type="ORF">SPLIT_LOCUS11402</name>
</gene>
<organism evidence="1 2">
    <name type="scientific">Spodoptera littoralis</name>
    <name type="common">Egyptian cotton leafworm</name>
    <dbReference type="NCBI Taxonomy" id="7109"/>
    <lineage>
        <taxon>Eukaryota</taxon>
        <taxon>Metazoa</taxon>
        <taxon>Ecdysozoa</taxon>
        <taxon>Arthropoda</taxon>
        <taxon>Hexapoda</taxon>
        <taxon>Insecta</taxon>
        <taxon>Pterygota</taxon>
        <taxon>Neoptera</taxon>
        <taxon>Endopterygota</taxon>
        <taxon>Lepidoptera</taxon>
        <taxon>Glossata</taxon>
        <taxon>Ditrysia</taxon>
        <taxon>Noctuoidea</taxon>
        <taxon>Noctuidae</taxon>
        <taxon>Amphipyrinae</taxon>
        <taxon>Spodoptera</taxon>
    </lineage>
</organism>
<name>A0A9P0IFS0_SPOLI</name>
<sequence>MHCSDVLSFTIYAHCLLEKNVCAPVHDRSLISVTNRSFLFIVVNSFVRVVNVYENIFPPVAALNIFHIKIQFFDGNWIIRSRGDLPVFILVSTHGRHGCVSIGGMS</sequence>
<dbReference type="AlphaFoldDB" id="A0A9P0IFS0"/>
<proteinExistence type="predicted"/>
<keyword evidence="2" id="KW-1185">Reference proteome</keyword>
<evidence type="ECO:0000313" key="2">
    <source>
        <dbReference type="Proteomes" id="UP001153321"/>
    </source>
</evidence>
<dbReference type="EMBL" id="LR824538">
    <property type="protein sequence ID" value="CAH1646050.1"/>
    <property type="molecule type" value="Genomic_DNA"/>
</dbReference>
<dbReference type="Proteomes" id="UP001153321">
    <property type="component" value="Chromosome 7"/>
</dbReference>
<accession>A0A9P0IFS0</accession>
<evidence type="ECO:0000313" key="1">
    <source>
        <dbReference type="EMBL" id="CAH1646050.1"/>
    </source>
</evidence>
<protein>
    <submittedName>
        <fullName evidence="1">Uncharacterized protein</fullName>
    </submittedName>
</protein>
<reference evidence="1" key="1">
    <citation type="submission" date="2022-02" db="EMBL/GenBank/DDBJ databases">
        <authorList>
            <person name="King R."/>
        </authorList>
    </citation>
    <scope>NUCLEOTIDE SEQUENCE</scope>
</reference>